<comment type="caution">
    <text evidence="1">The sequence shown here is derived from an EMBL/GenBank/DDBJ whole genome shotgun (WGS) entry which is preliminary data.</text>
</comment>
<dbReference type="EMBL" id="JBHSMX010000016">
    <property type="protein sequence ID" value="MFC5521472.1"/>
    <property type="molecule type" value="Genomic_DNA"/>
</dbReference>
<accession>A0ABW0QC73</accession>
<gene>
    <name evidence="1" type="ORF">ACFPP7_11150</name>
</gene>
<reference evidence="2" key="1">
    <citation type="journal article" date="2019" name="Int. J. Syst. Evol. Microbiol.">
        <title>The Global Catalogue of Microorganisms (GCM) 10K type strain sequencing project: providing services to taxonomists for standard genome sequencing and annotation.</title>
        <authorList>
            <consortium name="The Broad Institute Genomics Platform"/>
            <consortium name="The Broad Institute Genome Sequencing Center for Infectious Disease"/>
            <person name="Wu L."/>
            <person name="Ma J."/>
        </authorList>
    </citation>
    <scope>NUCLEOTIDE SEQUENCE [LARGE SCALE GENOMIC DNA]</scope>
    <source>
        <strain evidence="2">CGMCC 4.7277</strain>
    </source>
</reference>
<name>A0ABW0QC73_9BURK</name>
<dbReference type="RefSeq" id="WP_068834501.1">
    <property type="nucleotide sequence ID" value="NZ_JBHSMX010000016.1"/>
</dbReference>
<dbReference type="Proteomes" id="UP001596084">
    <property type="component" value="Unassembled WGS sequence"/>
</dbReference>
<evidence type="ECO:0000313" key="1">
    <source>
        <dbReference type="EMBL" id="MFC5521472.1"/>
    </source>
</evidence>
<sequence length="78" mass="9163">MRKELRKLARAQGKKGQQKAMLAMTLLRMYLKDPKVNDFLRHEAEPTLRLALFHLRQADILVNLAERRDPVQRLRNAA</sequence>
<protein>
    <submittedName>
        <fullName evidence="1">Uncharacterized protein</fullName>
    </submittedName>
</protein>
<evidence type="ECO:0000313" key="2">
    <source>
        <dbReference type="Proteomes" id="UP001596084"/>
    </source>
</evidence>
<proteinExistence type="predicted"/>
<keyword evidence="2" id="KW-1185">Reference proteome</keyword>
<organism evidence="1 2">
    <name type="scientific">Polaromonas jejuensis</name>
    <dbReference type="NCBI Taxonomy" id="457502"/>
    <lineage>
        <taxon>Bacteria</taxon>
        <taxon>Pseudomonadati</taxon>
        <taxon>Pseudomonadota</taxon>
        <taxon>Betaproteobacteria</taxon>
        <taxon>Burkholderiales</taxon>
        <taxon>Comamonadaceae</taxon>
        <taxon>Polaromonas</taxon>
    </lineage>
</organism>